<keyword evidence="4" id="KW-1185">Reference proteome</keyword>
<proteinExistence type="predicted"/>
<feature type="domain" description="YqaJ viral recombinase" evidence="2">
    <location>
        <begin position="49"/>
        <end position="194"/>
    </location>
</feature>
<dbReference type="EMBL" id="VUMN01000008">
    <property type="protein sequence ID" value="MSS58229.1"/>
    <property type="molecule type" value="Genomic_DNA"/>
</dbReference>
<dbReference type="AlphaFoldDB" id="A0A7X2NRG9"/>
<sequence length="385" mass="44106">MAENIIQASDRSVSEVIEECLSSATALGMDLSYSPSVLLEDISTLSIDEWREKRREMIGGSDAGTVMGVSSRSLTRLVLEKQGKWNAPPADRKLQFIFDWGHAAETVSARHFGRVTGFEVFRDNRMFAHPQHPWMGGDVDAFCIDAEGYQCGIELKTANPMFLSRWHSGVYGADATVYRQEYIWQIRHYMAVTNLFRWYLVIMFDNNADNVVIIRVDRDMQAEKELISAEENVWKNYVLTGAVPKESTFEKDEYQQLRDGLGLPEADKTAERKLLDEADLKSLEEFIRLSDQKSDLEKQKKEIEERQNALRLHLEEELGEAVEGYLPSKTEPQKEYVVSNPLVTREGADLSRLKTLHPEIFQEVRTASDSRRFSVKLKAVKRKKS</sequence>
<evidence type="ECO:0000313" key="4">
    <source>
        <dbReference type="Proteomes" id="UP000461880"/>
    </source>
</evidence>
<dbReference type="InterPro" id="IPR011604">
    <property type="entry name" value="PDDEXK-like_dom_sf"/>
</dbReference>
<dbReference type="Gene3D" id="3.90.320.10">
    <property type="match status" value="1"/>
</dbReference>
<gene>
    <name evidence="3" type="ORF">FYJ51_04845</name>
</gene>
<dbReference type="Pfam" id="PF09588">
    <property type="entry name" value="YqaJ"/>
    <property type="match status" value="1"/>
</dbReference>
<accession>A0A7X2NRG9</accession>
<reference evidence="3 4" key="1">
    <citation type="submission" date="2019-08" db="EMBL/GenBank/DDBJ databases">
        <title>In-depth cultivation of the pig gut microbiome towards novel bacterial diversity and tailored functional studies.</title>
        <authorList>
            <person name="Wylensek D."/>
            <person name="Hitch T.C.A."/>
            <person name="Clavel T."/>
        </authorList>
    </citation>
    <scope>NUCLEOTIDE SEQUENCE [LARGE SCALE GENOMIC DNA]</scope>
    <source>
        <strain evidence="3 4">Oil+RF-744-GAM-WT-6</strain>
    </source>
</reference>
<evidence type="ECO:0000256" key="1">
    <source>
        <dbReference type="SAM" id="Coils"/>
    </source>
</evidence>
<dbReference type="RefSeq" id="WP_154503908.1">
    <property type="nucleotide sequence ID" value="NZ_VUMN01000008.1"/>
</dbReference>
<protein>
    <recommendedName>
        <fullName evidence="2">YqaJ viral recombinase domain-containing protein</fullName>
    </recommendedName>
</protein>
<evidence type="ECO:0000313" key="3">
    <source>
        <dbReference type="EMBL" id="MSS58229.1"/>
    </source>
</evidence>
<dbReference type="InterPro" id="IPR011335">
    <property type="entry name" value="Restrct_endonuc-II-like"/>
</dbReference>
<feature type="coiled-coil region" evidence="1">
    <location>
        <begin position="286"/>
        <end position="316"/>
    </location>
</feature>
<dbReference type="InterPro" id="IPR019080">
    <property type="entry name" value="YqaJ_viral_recombinase"/>
</dbReference>
<dbReference type="SUPFAM" id="SSF52980">
    <property type="entry name" value="Restriction endonuclease-like"/>
    <property type="match status" value="1"/>
</dbReference>
<comment type="caution">
    <text evidence="3">The sequence shown here is derived from an EMBL/GenBank/DDBJ whole genome shotgun (WGS) entry which is preliminary data.</text>
</comment>
<keyword evidence="1" id="KW-0175">Coiled coil</keyword>
<dbReference type="Proteomes" id="UP000461880">
    <property type="component" value="Unassembled WGS sequence"/>
</dbReference>
<evidence type="ECO:0000259" key="2">
    <source>
        <dbReference type="Pfam" id="PF09588"/>
    </source>
</evidence>
<name>A0A7X2NRG9_9FIRM</name>
<organism evidence="3 4">
    <name type="scientific">Stecheria intestinalis</name>
    <dbReference type="NCBI Taxonomy" id="2606630"/>
    <lineage>
        <taxon>Bacteria</taxon>
        <taxon>Bacillati</taxon>
        <taxon>Bacillota</taxon>
        <taxon>Erysipelotrichia</taxon>
        <taxon>Erysipelotrichales</taxon>
        <taxon>Erysipelotrichaceae</taxon>
        <taxon>Stecheria</taxon>
    </lineage>
</organism>